<dbReference type="EMBL" id="MFMV01000005">
    <property type="protein sequence ID" value="OGG95990.1"/>
    <property type="molecule type" value="Genomic_DNA"/>
</dbReference>
<comment type="caution">
    <text evidence="1">The sequence shown here is derived from an EMBL/GenBank/DDBJ whole genome shotgun (WGS) entry which is preliminary data.</text>
</comment>
<dbReference type="AlphaFoldDB" id="A0A1F6GD12"/>
<proteinExistence type="predicted"/>
<protein>
    <submittedName>
        <fullName evidence="1">Uncharacterized protein</fullName>
    </submittedName>
</protein>
<gene>
    <name evidence="1" type="ORF">A2V95_02015</name>
</gene>
<organism evidence="1 2">
    <name type="scientific">Candidatus Kuenenbacteria bacterium RBG_16_41_7</name>
    <dbReference type="NCBI Taxonomy" id="1798560"/>
    <lineage>
        <taxon>Bacteria</taxon>
        <taxon>Candidatus Kueneniibacteriota</taxon>
    </lineage>
</organism>
<dbReference type="Proteomes" id="UP000178149">
    <property type="component" value="Unassembled WGS sequence"/>
</dbReference>
<evidence type="ECO:0000313" key="1">
    <source>
        <dbReference type="EMBL" id="OGG95990.1"/>
    </source>
</evidence>
<evidence type="ECO:0000313" key="2">
    <source>
        <dbReference type="Proteomes" id="UP000178149"/>
    </source>
</evidence>
<reference evidence="1 2" key="1">
    <citation type="journal article" date="2016" name="Nat. Commun.">
        <title>Thousands of microbial genomes shed light on interconnected biogeochemical processes in an aquifer system.</title>
        <authorList>
            <person name="Anantharaman K."/>
            <person name="Brown C.T."/>
            <person name="Hug L.A."/>
            <person name="Sharon I."/>
            <person name="Castelle C.J."/>
            <person name="Probst A.J."/>
            <person name="Thomas B.C."/>
            <person name="Singh A."/>
            <person name="Wilkins M.J."/>
            <person name="Karaoz U."/>
            <person name="Brodie E.L."/>
            <person name="Williams K.H."/>
            <person name="Hubbard S.S."/>
            <person name="Banfield J.F."/>
        </authorList>
    </citation>
    <scope>NUCLEOTIDE SEQUENCE [LARGE SCALE GENOMIC DNA]</scope>
</reference>
<accession>A0A1F6GD12</accession>
<name>A0A1F6GD12_9BACT</name>
<sequence length="91" mass="9777">MSAGFLVQLEKITAKMTVIINNKIPAILSTIAISLENQIVQFFCHHTNILPGGKGVDPAVHRVCPLVKLGAGEDFIIVSVYNASSTSEQVE</sequence>